<evidence type="ECO:0000256" key="11">
    <source>
        <dbReference type="ARBA" id="ARBA00023235"/>
    </source>
</evidence>
<dbReference type="InterPro" id="IPR030677">
    <property type="entry name" value="Nnr"/>
</dbReference>
<evidence type="ECO:0000259" key="20">
    <source>
        <dbReference type="PROSITE" id="PS51385"/>
    </source>
</evidence>
<comment type="similarity">
    <text evidence="4 18">In the C-terminal section; belongs to the NnrD/CARKD family.</text>
</comment>
<comment type="subunit">
    <text evidence="17">Homotetramer.</text>
</comment>
<dbReference type="Gene3D" id="3.40.1190.20">
    <property type="match status" value="1"/>
</dbReference>
<dbReference type="GO" id="GO:0046872">
    <property type="term" value="F:metal ion binding"/>
    <property type="evidence" value="ECO:0007669"/>
    <property type="project" value="UniProtKB-UniRule"/>
</dbReference>
<dbReference type="AlphaFoldDB" id="A0A840DJN1"/>
<comment type="similarity">
    <text evidence="3 18">In the N-terminal section; belongs to the NnrE/AIBP family.</text>
</comment>
<accession>A0A840DJN1</accession>
<evidence type="ECO:0000256" key="3">
    <source>
        <dbReference type="ARBA" id="ARBA00006001"/>
    </source>
</evidence>
<dbReference type="EC" id="4.2.1.136" evidence="17"/>
<feature type="binding site" evidence="17">
    <location>
        <position position="480"/>
    </location>
    <ligand>
        <name>(6S)-NADPHX</name>
        <dbReference type="ChEBI" id="CHEBI:64076"/>
    </ligand>
</feature>
<dbReference type="PROSITE" id="PS51385">
    <property type="entry name" value="YJEF_N"/>
    <property type="match status" value="1"/>
</dbReference>
<comment type="caution">
    <text evidence="21">The sequence shown here is derived from an EMBL/GenBank/DDBJ whole genome shotgun (WGS) entry which is preliminary data.</text>
</comment>
<evidence type="ECO:0000256" key="13">
    <source>
        <dbReference type="ARBA" id="ARBA00023268"/>
    </source>
</evidence>
<keyword evidence="21" id="KW-0418">Kinase</keyword>
<comment type="catalytic activity">
    <reaction evidence="2 18">
        <text>(6R)-NADPHX = (6S)-NADPHX</text>
        <dbReference type="Rhea" id="RHEA:32227"/>
        <dbReference type="ChEBI" id="CHEBI:64076"/>
        <dbReference type="ChEBI" id="CHEBI:64077"/>
        <dbReference type="EC" id="5.1.99.6"/>
    </reaction>
</comment>
<keyword evidence="8 17" id="KW-0521">NADP</keyword>
<feature type="binding site" evidence="17">
    <location>
        <begin position="450"/>
        <end position="454"/>
    </location>
    <ligand>
        <name>AMP</name>
        <dbReference type="ChEBI" id="CHEBI:456215"/>
    </ligand>
</feature>
<dbReference type="PIRSF" id="PIRSF017184">
    <property type="entry name" value="Nnr"/>
    <property type="match status" value="1"/>
</dbReference>
<dbReference type="InterPro" id="IPR000631">
    <property type="entry name" value="CARKD"/>
</dbReference>
<evidence type="ECO:0000256" key="15">
    <source>
        <dbReference type="ARBA" id="ARBA00048238"/>
    </source>
</evidence>
<dbReference type="InterPro" id="IPR029056">
    <property type="entry name" value="Ribokinase-like"/>
</dbReference>
<dbReference type="GO" id="GO:0052855">
    <property type="term" value="F:ADP-dependent NAD(P)H-hydrate dehydratase activity"/>
    <property type="evidence" value="ECO:0007669"/>
    <property type="project" value="UniProtKB-UniRule"/>
</dbReference>
<keyword evidence="5 18" id="KW-0479">Metal-binding</keyword>
<keyword evidence="12 17" id="KW-0456">Lyase</keyword>
<dbReference type="HAMAP" id="MF_01965">
    <property type="entry name" value="NADHX_dehydratase"/>
    <property type="match status" value="1"/>
</dbReference>
<keyword evidence="6 17" id="KW-0547">Nucleotide-binding</keyword>
<comment type="catalytic activity">
    <reaction evidence="15 17 18">
        <text>(6S)-NADHX + ADP = AMP + phosphate + NADH + H(+)</text>
        <dbReference type="Rhea" id="RHEA:32223"/>
        <dbReference type="ChEBI" id="CHEBI:15378"/>
        <dbReference type="ChEBI" id="CHEBI:43474"/>
        <dbReference type="ChEBI" id="CHEBI:57945"/>
        <dbReference type="ChEBI" id="CHEBI:64074"/>
        <dbReference type="ChEBI" id="CHEBI:456215"/>
        <dbReference type="ChEBI" id="CHEBI:456216"/>
        <dbReference type="EC" id="4.2.1.136"/>
    </reaction>
</comment>
<evidence type="ECO:0000256" key="1">
    <source>
        <dbReference type="ARBA" id="ARBA00000013"/>
    </source>
</evidence>
<keyword evidence="9 18" id="KW-0630">Potassium</keyword>
<keyword evidence="21" id="KW-0808">Transferase</keyword>
<evidence type="ECO:0000256" key="8">
    <source>
        <dbReference type="ARBA" id="ARBA00022857"/>
    </source>
</evidence>
<evidence type="ECO:0000256" key="12">
    <source>
        <dbReference type="ARBA" id="ARBA00023239"/>
    </source>
</evidence>
<dbReference type="Gene3D" id="3.40.50.10260">
    <property type="entry name" value="YjeF N-terminal domain"/>
    <property type="match status" value="1"/>
</dbReference>
<organism evidence="21 22">
    <name type="scientific">Canibacter oris</name>
    <dbReference type="NCBI Taxonomy" id="1365628"/>
    <lineage>
        <taxon>Bacteria</taxon>
        <taxon>Bacillati</taxon>
        <taxon>Actinomycetota</taxon>
        <taxon>Actinomycetes</taxon>
        <taxon>Micrococcales</taxon>
        <taxon>Microbacteriaceae</taxon>
        <taxon>Canibacter</taxon>
    </lineage>
</organism>
<evidence type="ECO:0000256" key="7">
    <source>
        <dbReference type="ARBA" id="ARBA00022840"/>
    </source>
</evidence>
<dbReference type="CDD" id="cd01171">
    <property type="entry name" value="YXKO-related"/>
    <property type="match status" value="1"/>
</dbReference>
<dbReference type="RefSeq" id="WP_183304701.1">
    <property type="nucleotide sequence ID" value="NZ_JACIFD010000008.1"/>
</dbReference>
<feature type="binding site" evidence="17">
    <location>
        <position position="479"/>
    </location>
    <ligand>
        <name>AMP</name>
        <dbReference type="ChEBI" id="CHEBI:456215"/>
    </ligand>
</feature>
<evidence type="ECO:0000313" key="21">
    <source>
        <dbReference type="EMBL" id="MBB4071692.1"/>
    </source>
</evidence>
<evidence type="ECO:0000256" key="10">
    <source>
        <dbReference type="ARBA" id="ARBA00023027"/>
    </source>
</evidence>
<evidence type="ECO:0000256" key="9">
    <source>
        <dbReference type="ARBA" id="ARBA00022958"/>
    </source>
</evidence>
<reference evidence="21" key="1">
    <citation type="submission" date="2020-08" db="EMBL/GenBank/DDBJ databases">
        <title>Sequencing the genomes of 1000 actinobacteria strains.</title>
        <authorList>
            <person name="Klenk H.-P."/>
        </authorList>
    </citation>
    <scope>NUCLEOTIDE SEQUENCE [LARGE SCALE GENOMIC DNA]</scope>
    <source>
        <strain evidence="21">DSM 27064</strain>
    </source>
</reference>
<dbReference type="Proteomes" id="UP000571183">
    <property type="component" value="Unassembled WGS sequence"/>
</dbReference>
<evidence type="ECO:0000256" key="14">
    <source>
        <dbReference type="ARBA" id="ARBA00025153"/>
    </source>
</evidence>
<dbReference type="InterPro" id="IPR017953">
    <property type="entry name" value="Carbohydrate_kinase_pred_CS"/>
</dbReference>
<evidence type="ECO:0000313" key="22">
    <source>
        <dbReference type="Proteomes" id="UP000571183"/>
    </source>
</evidence>
<comment type="function">
    <text evidence="17">Catalyzes the dehydration of the S-form of NAD(P)HX at the expense of ADP, which is converted to AMP. Together with NAD(P)HX epimerase, which catalyzes the epimerization of the S- and R-forms, the enzyme allows the repair of both epimers of NAD(P)HX, a damaged form of NAD(P)H that is a result of enzymatic or heat-dependent hydration.</text>
</comment>
<evidence type="ECO:0000256" key="18">
    <source>
        <dbReference type="PIRNR" id="PIRNR017184"/>
    </source>
</evidence>
<comment type="function">
    <text evidence="14 18">Bifunctional enzyme that catalyzes the epimerization of the S- and R-forms of NAD(P)HX and the dehydration of the S-form of NAD(P)HX at the expense of ADP, which is converted to AMP. This allows the repair of both epimers of NAD(P)HX, a damaged form of NAD(P)H that is a result of enzymatic or heat-dependent hydration.</text>
</comment>
<sequence length="551" mass="55864">MTLAAHSAIIKAVEAELIAAAPADFLMQQAAQHLADFICALIAAQPTPAQVVVAAGGGGNGGDGLYAAALLTTAGHQTAALLWHPKGAVHEPAYAAALHAGCEVHSREEIAALAQRKIPAGQRLILVDAIQGLGSAPLCTADAELWHSLAQQADTVVAVDLPTGIAVDSGTAPAPVTTPAATTPLARHVTADYTVTFGPLRLAHALSNACGAVFNADITGAAGESLLAMVSDAAAVAAAASATPTAATPANAPAVIECHLAWQNPDPSLQLPALKQWDAVSLADLTPASSDHKYTRGVPTVVAGSTTYPGAAVLSTYAAVQTGAGMVRYAGDCAAEVIARCPEVVLEPDLTAITKTDCWVFGPGVSTSASAAATLRRLIHTPQPLIIDADGLTLLADSQELQQLLQQRTAPTVLTPHAGEFERLTGKPLHDPAAETVALAMRLRATVLLKGRKTLITTPVGQLTVVDAGNSWAATAGSGDVLAGILATNCARAKHPDAVNWIMAAVATHAVAAQKAATTACGTAPTSASQIAAAIPEAQALLQRSQMQPPI</sequence>
<dbReference type="GO" id="GO:0110051">
    <property type="term" value="P:metabolite repair"/>
    <property type="evidence" value="ECO:0007669"/>
    <property type="project" value="TreeGrafter"/>
</dbReference>
<keyword evidence="10 17" id="KW-0520">NAD</keyword>
<dbReference type="PANTHER" id="PTHR12592:SF0">
    <property type="entry name" value="ATP-DEPENDENT (S)-NAD(P)H-HYDRATE DEHYDRATASE"/>
    <property type="match status" value="1"/>
</dbReference>
<dbReference type="GO" id="GO:0052856">
    <property type="term" value="F:NAD(P)HX epimerase activity"/>
    <property type="evidence" value="ECO:0007669"/>
    <property type="project" value="UniProtKB-EC"/>
</dbReference>
<dbReference type="SUPFAM" id="SSF53613">
    <property type="entry name" value="Ribokinase-like"/>
    <property type="match status" value="1"/>
</dbReference>
<feature type="binding site" evidence="17">
    <location>
        <position position="311"/>
    </location>
    <ligand>
        <name>(6S)-NADPHX</name>
        <dbReference type="ChEBI" id="CHEBI:64076"/>
    </ligand>
</feature>
<comment type="cofactor">
    <cofactor evidence="18">
        <name>K(+)</name>
        <dbReference type="ChEBI" id="CHEBI:29103"/>
    </cofactor>
    <text evidence="18">Binds 1 potassium ion per subunit.</text>
</comment>
<keyword evidence="22" id="KW-1185">Reference proteome</keyword>
<dbReference type="PROSITE" id="PS51383">
    <property type="entry name" value="YJEF_C_3"/>
    <property type="match status" value="1"/>
</dbReference>
<dbReference type="Pfam" id="PF03853">
    <property type="entry name" value="YjeF_N"/>
    <property type="match status" value="1"/>
</dbReference>
<dbReference type="PANTHER" id="PTHR12592">
    <property type="entry name" value="ATP-DEPENDENT (S)-NAD(P)H-HYDRATE DEHYDRATASE FAMILY MEMBER"/>
    <property type="match status" value="1"/>
</dbReference>
<dbReference type="GO" id="GO:0005524">
    <property type="term" value="F:ATP binding"/>
    <property type="evidence" value="ECO:0007669"/>
    <property type="project" value="UniProtKB-UniRule"/>
</dbReference>
<dbReference type="SUPFAM" id="SSF64153">
    <property type="entry name" value="YjeF N-terminal domain-like"/>
    <property type="match status" value="1"/>
</dbReference>
<comment type="cofactor">
    <cofactor evidence="17">
        <name>Mg(2+)</name>
        <dbReference type="ChEBI" id="CHEBI:18420"/>
    </cofactor>
</comment>
<feature type="domain" description="YjeF N-terminal" evidence="20">
    <location>
        <begin position="10"/>
        <end position="238"/>
    </location>
</feature>
<evidence type="ECO:0000256" key="16">
    <source>
        <dbReference type="ARBA" id="ARBA00049209"/>
    </source>
</evidence>
<comment type="similarity">
    <text evidence="17">Belongs to the NnrD/CARKD family.</text>
</comment>
<feature type="binding site" evidence="17">
    <location>
        <position position="417"/>
    </location>
    <ligand>
        <name>(6S)-NADPHX</name>
        <dbReference type="ChEBI" id="CHEBI:64076"/>
    </ligand>
</feature>
<evidence type="ECO:0000259" key="19">
    <source>
        <dbReference type="PROSITE" id="PS51383"/>
    </source>
</evidence>
<feature type="domain" description="YjeF C-terminal" evidence="19">
    <location>
        <begin position="276"/>
        <end position="542"/>
    </location>
</feature>
<dbReference type="GO" id="GO:0046496">
    <property type="term" value="P:nicotinamide nucleotide metabolic process"/>
    <property type="evidence" value="ECO:0007669"/>
    <property type="project" value="UniProtKB-UniRule"/>
</dbReference>
<name>A0A840DJN1_9MICO</name>
<protein>
    <recommendedName>
        <fullName evidence="17">ADP-dependent (S)-NAD(P)H-hydrate dehydratase</fullName>
        <ecNumber evidence="17">4.2.1.136</ecNumber>
    </recommendedName>
    <alternativeName>
        <fullName evidence="17">ADP-dependent NAD(P)HX dehydratase</fullName>
    </alternativeName>
</protein>
<keyword evidence="13" id="KW-0511">Multifunctional enzyme</keyword>
<dbReference type="NCBIfam" id="TIGR00196">
    <property type="entry name" value="yjeF_cterm"/>
    <property type="match status" value="1"/>
</dbReference>
<proteinExistence type="inferred from homology"/>
<keyword evidence="7 17" id="KW-0067">ATP-binding</keyword>
<evidence type="ECO:0000256" key="5">
    <source>
        <dbReference type="ARBA" id="ARBA00022723"/>
    </source>
</evidence>
<evidence type="ECO:0000256" key="2">
    <source>
        <dbReference type="ARBA" id="ARBA00000909"/>
    </source>
</evidence>
<evidence type="ECO:0000256" key="4">
    <source>
        <dbReference type="ARBA" id="ARBA00009524"/>
    </source>
</evidence>
<dbReference type="Pfam" id="PF01256">
    <property type="entry name" value="Carb_kinase"/>
    <property type="match status" value="1"/>
</dbReference>
<evidence type="ECO:0000256" key="17">
    <source>
        <dbReference type="HAMAP-Rule" id="MF_01965"/>
    </source>
</evidence>
<comment type="catalytic activity">
    <reaction evidence="16 17 18">
        <text>(6S)-NADPHX + ADP = AMP + phosphate + NADPH + H(+)</text>
        <dbReference type="Rhea" id="RHEA:32235"/>
        <dbReference type="ChEBI" id="CHEBI:15378"/>
        <dbReference type="ChEBI" id="CHEBI:43474"/>
        <dbReference type="ChEBI" id="CHEBI:57783"/>
        <dbReference type="ChEBI" id="CHEBI:64076"/>
        <dbReference type="ChEBI" id="CHEBI:456215"/>
        <dbReference type="ChEBI" id="CHEBI:456216"/>
        <dbReference type="EC" id="4.2.1.136"/>
    </reaction>
</comment>
<dbReference type="EMBL" id="JACIFD010000008">
    <property type="protein sequence ID" value="MBB4071692.1"/>
    <property type="molecule type" value="Genomic_DNA"/>
</dbReference>
<dbReference type="GO" id="GO:0016301">
    <property type="term" value="F:kinase activity"/>
    <property type="evidence" value="ECO:0007669"/>
    <property type="project" value="UniProtKB-KW"/>
</dbReference>
<dbReference type="PROSITE" id="PS01050">
    <property type="entry name" value="YJEF_C_2"/>
    <property type="match status" value="1"/>
</dbReference>
<comment type="catalytic activity">
    <reaction evidence="1 18">
        <text>(6R)-NADHX = (6S)-NADHX</text>
        <dbReference type="Rhea" id="RHEA:32215"/>
        <dbReference type="ChEBI" id="CHEBI:64074"/>
        <dbReference type="ChEBI" id="CHEBI:64075"/>
        <dbReference type="EC" id="5.1.99.6"/>
    </reaction>
</comment>
<dbReference type="InterPro" id="IPR036652">
    <property type="entry name" value="YjeF_N_dom_sf"/>
</dbReference>
<evidence type="ECO:0000256" key="6">
    <source>
        <dbReference type="ARBA" id="ARBA00022741"/>
    </source>
</evidence>
<feature type="binding site" evidence="17">
    <location>
        <position position="364"/>
    </location>
    <ligand>
        <name>(6S)-NADPHX</name>
        <dbReference type="ChEBI" id="CHEBI:64076"/>
    </ligand>
</feature>
<gene>
    <name evidence="17" type="primary">nnrD</name>
    <name evidence="21" type="ORF">F5897_001004</name>
</gene>
<keyword evidence="11 18" id="KW-0413">Isomerase</keyword>
<dbReference type="InterPro" id="IPR004443">
    <property type="entry name" value="YjeF_N_dom"/>
</dbReference>